<protein>
    <submittedName>
        <fullName evidence="1">Uncharacterized protein</fullName>
    </submittedName>
</protein>
<accession>Q1JLP7</accession>
<dbReference type="Proteomes" id="UP000002433">
    <property type="component" value="Chromosome"/>
</dbReference>
<organism evidence="1 2">
    <name type="scientific">Streptococcus pyogenes serotype M12 (strain MGAS9429)</name>
    <dbReference type="NCBI Taxonomy" id="370551"/>
    <lineage>
        <taxon>Bacteria</taxon>
        <taxon>Bacillati</taxon>
        <taxon>Bacillota</taxon>
        <taxon>Bacilli</taxon>
        <taxon>Lactobacillales</taxon>
        <taxon>Streptococcaceae</taxon>
        <taxon>Streptococcus</taxon>
    </lineage>
</organism>
<gene>
    <name evidence="1" type="ordered locus">MGAS9429_Spy0985</name>
</gene>
<sequence>MLDSYIKRIVIHQFSPNDTELLLSDRLVSITPRIDEYFRKKIG</sequence>
<dbReference type="AlphaFoldDB" id="Q1JLP7"/>
<dbReference type="EMBL" id="CP000259">
    <property type="protein sequence ID" value="ABF32172.1"/>
    <property type="molecule type" value="Genomic_DNA"/>
</dbReference>
<name>Q1JLP7_STRPC</name>
<evidence type="ECO:0000313" key="2">
    <source>
        <dbReference type="Proteomes" id="UP000002433"/>
    </source>
</evidence>
<reference evidence="1 2" key="1">
    <citation type="journal article" date="2006" name="Proc. Natl. Acad. Sci. U.S.A.">
        <title>Molecular genetic anatomy of inter- and intraserotype variation in the human bacterial pathogen group A Streptococcus.</title>
        <authorList>
            <person name="Beres S.B."/>
            <person name="Richter E.W."/>
            <person name="Nagiec M.J."/>
            <person name="Sumby P."/>
            <person name="Porcella S.F."/>
            <person name="DeLeo F.R."/>
            <person name="Musser J.M."/>
        </authorList>
    </citation>
    <scope>NUCLEOTIDE SEQUENCE [LARGE SCALE GENOMIC DNA]</scope>
    <source>
        <strain evidence="1 2">MGAS9429</strain>
    </source>
</reference>
<dbReference type="HOGENOM" id="CLU_3240324_0_0_9"/>
<evidence type="ECO:0000313" key="1">
    <source>
        <dbReference type="EMBL" id="ABF32172.1"/>
    </source>
</evidence>
<dbReference type="KEGG" id="spk:MGAS9429_Spy0985"/>
<proteinExistence type="predicted"/>